<dbReference type="AlphaFoldDB" id="A0A2M4C9D7"/>
<organism evidence="2">
    <name type="scientific">Anopheles marajoara</name>
    <dbReference type="NCBI Taxonomy" id="58244"/>
    <lineage>
        <taxon>Eukaryota</taxon>
        <taxon>Metazoa</taxon>
        <taxon>Ecdysozoa</taxon>
        <taxon>Arthropoda</taxon>
        <taxon>Hexapoda</taxon>
        <taxon>Insecta</taxon>
        <taxon>Pterygota</taxon>
        <taxon>Neoptera</taxon>
        <taxon>Endopterygota</taxon>
        <taxon>Diptera</taxon>
        <taxon>Nematocera</taxon>
        <taxon>Culicoidea</taxon>
        <taxon>Culicidae</taxon>
        <taxon>Anophelinae</taxon>
        <taxon>Anopheles</taxon>
    </lineage>
</organism>
<feature type="chain" id="PRO_5014798623" evidence="1">
    <location>
        <begin position="35"/>
        <end position="96"/>
    </location>
</feature>
<evidence type="ECO:0000313" key="2">
    <source>
        <dbReference type="EMBL" id="MBW61869.1"/>
    </source>
</evidence>
<reference evidence="2" key="1">
    <citation type="submission" date="2018-01" db="EMBL/GenBank/DDBJ databases">
        <title>An insight into the sialome of Amazonian anophelines.</title>
        <authorList>
            <person name="Ribeiro J.M."/>
            <person name="Scarpassa V."/>
            <person name="Calvo E."/>
        </authorList>
    </citation>
    <scope>NUCLEOTIDE SEQUENCE</scope>
    <source>
        <tissue evidence="2">Salivary glands</tissue>
    </source>
</reference>
<sequence>MEMASIYSQRSAKSTFRQWSLGLLLLHLLSSVMQLMDTQQQPDTDSYREPLTATTTTTKNSLLHSVVERLRFDAIFTGYLVYCFTFSPAPPSPHRS</sequence>
<keyword evidence="1" id="KW-0732">Signal</keyword>
<accession>A0A2M4C9D7</accession>
<proteinExistence type="predicted"/>
<name>A0A2M4C9D7_9DIPT</name>
<feature type="signal peptide" evidence="1">
    <location>
        <begin position="1"/>
        <end position="34"/>
    </location>
</feature>
<dbReference type="EMBL" id="GGFJ01012728">
    <property type="protein sequence ID" value="MBW61869.1"/>
    <property type="molecule type" value="Transcribed_RNA"/>
</dbReference>
<evidence type="ECO:0000256" key="1">
    <source>
        <dbReference type="SAM" id="SignalP"/>
    </source>
</evidence>
<protein>
    <submittedName>
        <fullName evidence="2">Putative secreted protein</fullName>
    </submittedName>
</protein>